<evidence type="ECO:0000313" key="2">
    <source>
        <dbReference type="EMBL" id="CAE1251185.1"/>
    </source>
</evidence>
<proteinExistence type="predicted"/>
<feature type="transmembrane region" description="Helical" evidence="1">
    <location>
        <begin position="162"/>
        <end position="183"/>
    </location>
</feature>
<keyword evidence="1" id="KW-0472">Membrane</keyword>
<dbReference type="AlphaFoldDB" id="A0A812C0C5"/>
<dbReference type="EMBL" id="CAHIKZ030001064">
    <property type="protein sequence ID" value="CAE1251185.1"/>
    <property type="molecule type" value="Genomic_DNA"/>
</dbReference>
<evidence type="ECO:0000313" key="3">
    <source>
        <dbReference type="Proteomes" id="UP000597762"/>
    </source>
</evidence>
<keyword evidence="1" id="KW-0812">Transmembrane</keyword>
<comment type="caution">
    <text evidence="2">The sequence shown here is derived from an EMBL/GenBank/DDBJ whole genome shotgun (WGS) entry which is preliminary data.</text>
</comment>
<organism evidence="2 3">
    <name type="scientific">Acanthosepion pharaonis</name>
    <name type="common">Pharaoh cuttlefish</name>
    <name type="synonym">Sepia pharaonis</name>
    <dbReference type="NCBI Taxonomy" id="158019"/>
    <lineage>
        <taxon>Eukaryota</taxon>
        <taxon>Metazoa</taxon>
        <taxon>Spiralia</taxon>
        <taxon>Lophotrochozoa</taxon>
        <taxon>Mollusca</taxon>
        <taxon>Cephalopoda</taxon>
        <taxon>Coleoidea</taxon>
        <taxon>Decapodiformes</taxon>
        <taxon>Sepiida</taxon>
        <taxon>Sepiina</taxon>
        <taxon>Sepiidae</taxon>
        <taxon>Acanthosepion</taxon>
    </lineage>
</organism>
<keyword evidence="1" id="KW-1133">Transmembrane helix</keyword>
<dbReference type="Proteomes" id="UP000597762">
    <property type="component" value="Unassembled WGS sequence"/>
</dbReference>
<evidence type="ECO:0000256" key="1">
    <source>
        <dbReference type="SAM" id="Phobius"/>
    </source>
</evidence>
<accession>A0A812C0C5</accession>
<protein>
    <submittedName>
        <fullName evidence="2">Uncharacterized protein</fullName>
    </submittedName>
</protein>
<sequence length="220" mass="25439">MSTWNAKKHTNVVYNISNMTTNSNHPGNDGSFRRLNKVDFTSTNIWLCLSLSLSLSLSRHLLLALTNFQIFTHSLCGSFSLLTRPPCLASYYIVSFDFSCHISLSLPEAKVTVEKLPIYLSILVCFYLSISIYRTILLRFYLSIYLGLLQSINLSLSLHLSLSLSCFYLSIYLSIYLSVYLSINLSIYLHIIICFRDEHLWQFSHVRCKKVYYEAQQKRV</sequence>
<keyword evidence="3" id="KW-1185">Reference proteome</keyword>
<reference evidence="2" key="1">
    <citation type="submission" date="2021-01" db="EMBL/GenBank/DDBJ databases">
        <authorList>
            <person name="Li R."/>
            <person name="Bekaert M."/>
        </authorList>
    </citation>
    <scope>NUCLEOTIDE SEQUENCE</scope>
    <source>
        <strain evidence="2">Farmed</strain>
    </source>
</reference>
<gene>
    <name evidence="2" type="ORF">SPHA_27428</name>
</gene>
<feature type="transmembrane region" description="Helical" evidence="1">
    <location>
        <begin position="118"/>
        <end position="142"/>
    </location>
</feature>
<name>A0A812C0C5_ACAPH</name>